<proteinExistence type="predicted"/>
<organism evidence="2 3">
    <name type="scientific">Saccharomyces cerevisiae x Saccharomyces kudriavzevii (strain VIN7)</name>
    <name type="common">Yeast</name>
    <dbReference type="NCBI Taxonomy" id="1095631"/>
    <lineage>
        <taxon>Eukaryota</taxon>
        <taxon>Fungi</taxon>
        <taxon>Dikarya</taxon>
        <taxon>Ascomycota</taxon>
        <taxon>Saccharomycotina</taxon>
        <taxon>Saccharomycetes</taxon>
        <taxon>Saccharomycetales</taxon>
        <taxon>Saccharomycetaceae</taxon>
        <taxon>Saccharomyces</taxon>
    </lineage>
</organism>
<dbReference type="HOGENOM" id="CLU_2134980_0_0_1"/>
<feature type="region of interest" description="Disordered" evidence="1">
    <location>
        <begin position="80"/>
        <end position="113"/>
    </location>
</feature>
<evidence type="ECO:0000256" key="1">
    <source>
        <dbReference type="SAM" id="MobiDB-lite"/>
    </source>
</evidence>
<sequence>MGPIMGIDLKNCTMTPKKSPKRPIIPRDSIIKPKNVHFNSIKKAPTRKNSEPRLLFGLVKKIYVFCEPIIKNTPIKNKILPKANRARSKKVNIPNKKKRKPPKVKATPNSSEK</sequence>
<evidence type="ECO:0000313" key="3">
    <source>
        <dbReference type="Proteomes" id="UP000009009"/>
    </source>
</evidence>
<name>H0GLI3_SACCK</name>
<dbReference type="OrthoDB" id="10387717at2759"/>
<keyword evidence="3" id="KW-1185">Reference proteome</keyword>
<gene>
    <name evidence="2" type="ORF">VIN7_3926</name>
</gene>
<feature type="compositionally biased region" description="Basic residues" evidence="1">
    <location>
        <begin position="84"/>
        <end position="103"/>
    </location>
</feature>
<comment type="caution">
    <text evidence="2">The sequence shown here is derived from an EMBL/GenBank/DDBJ whole genome shotgun (WGS) entry which is preliminary data.</text>
</comment>
<accession>H0GLI3</accession>
<evidence type="ECO:0000313" key="2">
    <source>
        <dbReference type="EMBL" id="EHN05512.1"/>
    </source>
</evidence>
<dbReference type="AlphaFoldDB" id="H0GLI3"/>
<protein>
    <submittedName>
        <fullName evidence="2">Got1p</fullName>
    </submittedName>
</protein>
<dbReference type="Proteomes" id="UP000009009">
    <property type="component" value="Unassembled WGS sequence"/>
</dbReference>
<reference evidence="2 3" key="1">
    <citation type="journal article" date="2012" name="FEMS Yeast Res.">
        <title>The genome sequence of the wine yeast VIN7 reveals an allotriploid hybrid genome with Saccharomyces cerevisiae and Saccharomyces kudriavzevii origins.</title>
        <authorList>
            <person name="Borneman A.R."/>
            <person name="Desany B.A."/>
            <person name="Riches D."/>
            <person name="Affourtit J.P."/>
            <person name="Forgan A.H."/>
            <person name="Pretorius I.S."/>
            <person name="Egholm M."/>
            <person name="Chambers P.J."/>
        </authorList>
    </citation>
    <scope>NUCLEOTIDE SEQUENCE [LARGE SCALE GENOMIC DNA]</scope>
    <source>
        <strain evidence="2 3">VIN7</strain>
    </source>
</reference>
<dbReference type="EMBL" id="AGVY01000042">
    <property type="protein sequence ID" value="EHN05512.1"/>
    <property type="molecule type" value="Genomic_DNA"/>
</dbReference>